<evidence type="ECO:0000313" key="2">
    <source>
        <dbReference type="EMBL" id="MDA0161237.1"/>
    </source>
</evidence>
<evidence type="ECO:0000256" key="1">
    <source>
        <dbReference type="SAM" id="SignalP"/>
    </source>
</evidence>
<dbReference type="EMBL" id="JAPDOD010000009">
    <property type="protein sequence ID" value="MDA0161237.1"/>
    <property type="molecule type" value="Genomic_DNA"/>
</dbReference>
<dbReference type="Proteomes" id="UP001149140">
    <property type="component" value="Unassembled WGS sequence"/>
</dbReference>
<reference evidence="2" key="1">
    <citation type="submission" date="2022-10" db="EMBL/GenBank/DDBJ databases">
        <title>The WGS of Solirubrobacter ginsenosidimutans DSM 21036.</title>
        <authorList>
            <person name="Jiang Z."/>
        </authorList>
    </citation>
    <scope>NUCLEOTIDE SEQUENCE</scope>
    <source>
        <strain evidence="2">DSM 21036</strain>
    </source>
</reference>
<protein>
    <recommendedName>
        <fullName evidence="4">Cadherin repeat domain-containing protein</fullName>
    </recommendedName>
</protein>
<proteinExistence type="predicted"/>
<evidence type="ECO:0000313" key="3">
    <source>
        <dbReference type="Proteomes" id="UP001149140"/>
    </source>
</evidence>
<comment type="caution">
    <text evidence="2">The sequence shown here is derived from an EMBL/GenBank/DDBJ whole genome shotgun (WGS) entry which is preliminary data.</text>
</comment>
<feature type="chain" id="PRO_5040828442" description="Cadherin repeat domain-containing protein" evidence="1">
    <location>
        <begin position="21"/>
        <end position="613"/>
    </location>
</feature>
<keyword evidence="1" id="KW-0732">Signal</keyword>
<dbReference type="AlphaFoldDB" id="A0A9X3S1L2"/>
<keyword evidence="3" id="KW-1185">Reference proteome</keyword>
<evidence type="ECO:0008006" key="4">
    <source>
        <dbReference type="Google" id="ProtNLM"/>
    </source>
</evidence>
<accession>A0A9X3S1L2</accession>
<gene>
    <name evidence="2" type="ORF">OM076_13240</name>
</gene>
<name>A0A9X3S1L2_9ACTN</name>
<dbReference type="RefSeq" id="WP_270040430.1">
    <property type="nucleotide sequence ID" value="NZ_JAPDOD010000009.1"/>
</dbReference>
<dbReference type="SUPFAM" id="SSF89372">
    <property type="entry name" value="Fucose-specific lectin"/>
    <property type="match status" value="1"/>
</dbReference>
<sequence>MRLALILIALFTLSASAARADVFVPADPPVLRSAQCVAGGGDVIAAGTEPDKPLRLSVGGGGWRELPGLRGCPVIAAAGDGTLALVGLSVNRADTSLDGASLVVREPGGAFGAPIVLGGDSTSGAAAVAVAPGGWVAVAWIERDVGLTVLVRRPDGSEVRTLLEPFPGVLDISDAHVGINASGDVTVAWTRFDRRTMRLRVARGVAGAAPVAGPDLASPAESFGELALAIAPAGGSLVAWTDADGAHAILDGQPPAVVAPAAPGAQLAAGLADDGTALLVYMAGGSEIVAAERVAGEWLQPRVLSPARAGVDRNQDHGSSEELQLDVQVALGAGGRAAVAWTAIPRQIVGAVGAVGGRWSAATRLSSATRIAYALNLAVDAGGVPRALWSEAGLGARGAAPAAAPLDASPPAVTARLPSRVRPTADGNIVVTARVRCSEACDARLAFAGGENDRGNISQALEPGATETLRLRASDELQYELIAGRAARRLRLTLLVTDRAGNLVRRSVALRVRVLEPPIRTLKVPLGRKFGMETPAGNRAVARLVNDMIETIARGHVSSAALSKRYSRSIRTIARKFGPDYTYSDEVGTAIYDALWIPLARTHHDVGYVLQGE</sequence>
<organism evidence="2 3">
    <name type="scientific">Solirubrobacter ginsenosidimutans</name>
    <dbReference type="NCBI Taxonomy" id="490573"/>
    <lineage>
        <taxon>Bacteria</taxon>
        <taxon>Bacillati</taxon>
        <taxon>Actinomycetota</taxon>
        <taxon>Thermoleophilia</taxon>
        <taxon>Solirubrobacterales</taxon>
        <taxon>Solirubrobacteraceae</taxon>
        <taxon>Solirubrobacter</taxon>
    </lineage>
</organism>
<feature type="signal peptide" evidence="1">
    <location>
        <begin position="1"/>
        <end position="20"/>
    </location>
</feature>